<dbReference type="EMBL" id="LMWX01000042">
    <property type="protein sequence ID" value="KUN81135.1"/>
    <property type="molecule type" value="Genomic_DNA"/>
</dbReference>
<keyword evidence="1" id="KW-1133">Transmembrane helix</keyword>
<keyword evidence="1" id="KW-0472">Membrane</keyword>
<reference evidence="2 3" key="1">
    <citation type="submission" date="2015-10" db="EMBL/GenBank/DDBJ databases">
        <title>Draft genome sequence of Streptomyces bungoensis DSM 41781, type strain for the species Streptomyces bungoensis.</title>
        <authorList>
            <person name="Ruckert C."/>
            <person name="Winkler A."/>
            <person name="Kalinowski J."/>
            <person name="Kampfer P."/>
            <person name="Glaeser S."/>
        </authorList>
    </citation>
    <scope>NUCLEOTIDE SEQUENCE [LARGE SCALE GENOMIC DNA]</scope>
    <source>
        <strain evidence="2 3">DSM 41781</strain>
    </source>
</reference>
<gene>
    <name evidence="2" type="ORF">AQJ66_24545</name>
</gene>
<evidence type="ECO:0000313" key="2">
    <source>
        <dbReference type="EMBL" id="KUN81135.1"/>
    </source>
</evidence>
<sequence length="178" mass="18204">MHAYYAGHPGAVLAQALLVHGIAGLALAVVAMSLPGSTTGPLRRSARAAGLTAAFLSLFQATVSAAATHGARSTAPSQSLAYFHAINMTDFVKLIALAAFVSTTTALVAGPGRLSAFLKTVGRFLLILLPLGGSSFLFPNPVCEAALDLSLVLLLCWTAALGACVRSRQRLTLVLGGC</sequence>
<protein>
    <submittedName>
        <fullName evidence="2">Uncharacterized protein</fullName>
    </submittedName>
</protein>
<proteinExistence type="predicted"/>
<name>A0A124I2P2_9ACTN</name>
<feature type="transmembrane region" description="Helical" evidence="1">
    <location>
        <begin position="12"/>
        <end position="36"/>
    </location>
</feature>
<dbReference type="STRING" id="285568.AQJ66_24545"/>
<feature type="transmembrane region" description="Helical" evidence="1">
    <location>
        <begin position="48"/>
        <end position="71"/>
    </location>
</feature>
<feature type="transmembrane region" description="Helical" evidence="1">
    <location>
        <begin position="145"/>
        <end position="165"/>
    </location>
</feature>
<dbReference type="AlphaFoldDB" id="A0A124I2P2"/>
<keyword evidence="3" id="KW-1185">Reference proteome</keyword>
<evidence type="ECO:0000256" key="1">
    <source>
        <dbReference type="SAM" id="Phobius"/>
    </source>
</evidence>
<evidence type="ECO:0000313" key="3">
    <source>
        <dbReference type="Proteomes" id="UP000053024"/>
    </source>
</evidence>
<dbReference type="Proteomes" id="UP000053024">
    <property type="component" value="Unassembled WGS sequence"/>
</dbReference>
<comment type="caution">
    <text evidence="2">The sequence shown here is derived from an EMBL/GenBank/DDBJ whole genome shotgun (WGS) entry which is preliminary data.</text>
</comment>
<feature type="transmembrane region" description="Helical" evidence="1">
    <location>
        <begin position="91"/>
        <end position="109"/>
    </location>
</feature>
<accession>A0A124I2P2</accession>
<keyword evidence="1" id="KW-0812">Transmembrane</keyword>
<organism evidence="2 3">
    <name type="scientific">Streptomyces bungoensis</name>
    <dbReference type="NCBI Taxonomy" id="285568"/>
    <lineage>
        <taxon>Bacteria</taxon>
        <taxon>Bacillati</taxon>
        <taxon>Actinomycetota</taxon>
        <taxon>Actinomycetes</taxon>
        <taxon>Kitasatosporales</taxon>
        <taxon>Streptomycetaceae</taxon>
        <taxon>Streptomyces</taxon>
    </lineage>
</organism>